<feature type="transmembrane region" description="Helical" evidence="2">
    <location>
        <begin position="524"/>
        <end position="548"/>
    </location>
</feature>
<dbReference type="Pfam" id="PF13962">
    <property type="entry name" value="PGG"/>
    <property type="match status" value="1"/>
</dbReference>
<dbReference type="PANTHER" id="PTHR24177">
    <property type="entry name" value="CASKIN"/>
    <property type="match status" value="1"/>
</dbReference>
<feature type="transmembrane region" description="Helical" evidence="2">
    <location>
        <begin position="554"/>
        <end position="581"/>
    </location>
</feature>
<keyword evidence="5" id="KW-1185">Reference proteome</keyword>
<dbReference type="AlphaFoldDB" id="A0AAV1DNP4"/>
<feature type="transmembrane region" description="Helical" evidence="2">
    <location>
        <begin position="442"/>
        <end position="464"/>
    </location>
</feature>
<feature type="region of interest" description="Disordered" evidence="1">
    <location>
        <begin position="1"/>
        <end position="35"/>
    </location>
</feature>
<reference evidence="4" key="1">
    <citation type="submission" date="2023-03" db="EMBL/GenBank/DDBJ databases">
        <authorList>
            <person name="Julca I."/>
        </authorList>
    </citation>
    <scope>NUCLEOTIDE SEQUENCE</scope>
</reference>
<evidence type="ECO:0000313" key="4">
    <source>
        <dbReference type="EMBL" id="CAI9108377.1"/>
    </source>
</evidence>
<dbReference type="InterPro" id="IPR026961">
    <property type="entry name" value="PGG_dom"/>
</dbReference>
<dbReference type="SUPFAM" id="SSF48403">
    <property type="entry name" value="Ankyrin repeat"/>
    <property type="match status" value="1"/>
</dbReference>
<keyword evidence="2" id="KW-0812">Transmembrane</keyword>
<evidence type="ECO:0000259" key="3">
    <source>
        <dbReference type="Pfam" id="PF13962"/>
    </source>
</evidence>
<evidence type="ECO:0000313" key="5">
    <source>
        <dbReference type="Proteomes" id="UP001161247"/>
    </source>
</evidence>
<feature type="transmembrane region" description="Helical" evidence="2">
    <location>
        <begin position="484"/>
        <end position="503"/>
    </location>
</feature>
<feature type="domain" description="PGG" evidence="3">
    <location>
        <begin position="434"/>
        <end position="543"/>
    </location>
</feature>
<gene>
    <name evidence="4" type="ORF">OLC1_LOCUS16477</name>
</gene>
<dbReference type="PANTHER" id="PTHR24177:SF292">
    <property type="entry name" value="ANKYRIN REPEAT FAMILY PROTEIN-RELATED"/>
    <property type="match status" value="1"/>
</dbReference>
<proteinExistence type="predicted"/>
<dbReference type="InterPro" id="IPR036770">
    <property type="entry name" value="Ankyrin_rpt-contain_sf"/>
</dbReference>
<name>A0AAV1DNP4_OLDCO</name>
<protein>
    <submittedName>
        <fullName evidence="4">OLC1v1007951C2</fullName>
    </submittedName>
</protein>
<evidence type="ECO:0000256" key="1">
    <source>
        <dbReference type="SAM" id="MobiDB-lite"/>
    </source>
</evidence>
<dbReference type="GO" id="GO:0016020">
    <property type="term" value="C:membrane"/>
    <property type="evidence" value="ECO:0007669"/>
    <property type="project" value="TreeGrafter"/>
</dbReference>
<keyword evidence="2" id="KW-1133">Transmembrane helix</keyword>
<sequence length="593" mass="66502">MSEDQTANGSQNLRDETNSSPSTPEEISRRRRGRKLNTAALEGDWEAAQRIFASDESMKTARLNDQQRTALLLAANHGKSQFVLKLVEMLSSQDLEMVDHRGFNVLHDVAICSSVEAAKAIVAKNPSLLLSKADGRFIPLFYAARQRLPSKSSEMLRYLYNVTSPILDLNRDETAPELLVALTNSGAYDIALKIIQEYPELALKPTTDGLTILYALASQPSALLRGNKIPSTWKSKIYPWMKIVTEEQRKHKDALKLVDFICDQLQKKSDEDILDYFMPSNSTSVLDIGIRNGAFDLVNTCIRNFPELIWYKFRSTDGDSENLFLLHVAVKHRQAEIFNYVLYLIGEDAGRPFSRASDIESNNILHLAANLAPILQLHSVPGPIFQMQRELQWFQAVEAIVYNDQMVARNKSYKTPLEIFYDKHDALMRDSKIWIKDTSNSCMVVAALVATVAFTSCITVPGGLKNDTGNPVFSKKAVFTVFSISNALSMISSATSLLLFLSLQMSRFTTHDFLKSLPKNLLRGLFALFVAVATMMIAFGMAIGITLQHKVSCFYIAIIGVVCIPLVTFTSLQLPLLFQVLDVTKRSERFRPY</sequence>
<dbReference type="Gene3D" id="1.25.40.20">
    <property type="entry name" value="Ankyrin repeat-containing domain"/>
    <property type="match status" value="1"/>
</dbReference>
<keyword evidence="2" id="KW-0472">Membrane</keyword>
<accession>A0AAV1DNP4</accession>
<evidence type="ECO:0000256" key="2">
    <source>
        <dbReference type="SAM" id="Phobius"/>
    </source>
</evidence>
<dbReference type="Proteomes" id="UP001161247">
    <property type="component" value="Chromosome 6"/>
</dbReference>
<dbReference type="EMBL" id="OX459123">
    <property type="protein sequence ID" value="CAI9108377.1"/>
    <property type="molecule type" value="Genomic_DNA"/>
</dbReference>
<feature type="compositionally biased region" description="Polar residues" evidence="1">
    <location>
        <begin position="1"/>
        <end position="25"/>
    </location>
</feature>
<organism evidence="4 5">
    <name type="scientific">Oldenlandia corymbosa var. corymbosa</name>
    <dbReference type="NCBI Taxonomy" id="529605"/>
    <lineage>
        <taxon>Eukaryota</taxon>
        <taxon>Viridiplantae</taxon>
        <taxon>Streptophyta</taxon>
        <taxon>Embryophyta</taxon>
        <taxon>Tracheophyta</taxon>
        <taxon>Spermatophyta</taxon>
        <taxon>Magnoliopsida</taxon>
        <taxon>eudicotyledons</taxon>
        <taxon>Gunneridae</taxon>
        <taxon>Pentapetalae</taxon>
        <taxon>asterids</taxon>
        <taxon>lamiids</taxon>
        <taxon>Gentianales</taxon>
        <taxon>Rubiaceae</taxon>
        <taxon>Rubioideae</taxon>
        <taxon>Spermacoceae</taxon>
        <taxon>Hedyotis-Oldenlandia complex</taxon>
        <taxon>Oldenlandia</taxon>
    </lineage>
</organism>